<accession>A0AAV7L0B6</accession>
<gene>
    <name evidence="2" type="ORF">NDU88_005274</name>
</gene>
<dbReference type="Proteomes" id="UP001066276">
    <property type="component" value="Chromosome 12"/>
</dbReference>
<comment type="caution">
    <text evidence="2">The sequence shown here is derived from an EMBL/GenBank/DDBJ whole genome shotgun (WGS) entry which is preliminary data.</text>
</comment>
<organism evidence="2 3">
    <name type="scientific">Pleurodeles waltl</name>
    <name type="common">Iberian ribbed newt</name>
    <dbReference type="NCBI Taxonomy" id="8319"/>
    <lineage>
        <taxon>Eukaryota</taxon>
        <taxon>Metazoa</taxon>
        <taxon>Chordata</taxon>
        <taxon>Craniata</taxon>
        <taxon>Vertebrata</taxon>
        <taxon>Euteleostomi</taxon>
        <taxon>Amphibia</taxon>
        <taxon>Batrachia</taxon>
        <taxon>Caudata</taxon>
        <taxon>Salamandroidea</taxon>
        <taxon>Salamandridae</taxon>
        <taxon>Pleurodelinae</taxon>
        <taxon>Pleurodeles</taxon>
    </lineage>
</organism>
<feature type="region of interest" description="Disordered" evidence="1">
    <location>
        <begin position="65"/>
        <end position="112"/>
    </location>
</feature>
<evidence type="ECO:0000313" key="2">
    <source>
        <dbReference type="EMBL" id="KAJ1085141.1"/>
    </source>
</evidence>
<sequence length="112" mass="12399">MKGKYDEDYVQRSLVDTENTNAMSEVGVLLEHAACVLGTQTHQPLRGQLGSNHFQKAKIRSPWLSAASGPDDLTATKTPQTPVAGNDWAGHVTREQRDGYFTASNWARKKEK</sequence>
<proteinExistence type="predicted"/>
<evidence type="ECO:0000313" key="3">
    <source>
        <dbReference type="Proteomes" id="UP001066276"/>
    </source>
</evidence>
<protein>
    <submittedName>
        <fullName evidence="2">Uncharacterized protein</fullName>
    </submittedName>
</protein>
<keyword evidence="3" id="KW-1185">Reference proteome</keyword>
<name>A0AAV7L0B6_PLEWA</name>
<reference evidence="2" key="1">
    <citation type="journal article" date="2022" name="bioRxiv">
        <title>Sequencing and chromosome-scale assembly of the giantPleurodeles waltlgenome.</title>
        <authorList>
            <person name="Brown T."/>
            <person name="Elewa A."/>
            <person name="Iarovenko S."/>
            <person name="Subramanian E."/>
            <person name="Araus A.J."/>
            <person name="Petzold A."/>
            <person name="Susuki M."/>
            <person name="Suzuki K.-i.T."/>
            <person name="Hayashi T."/>
            <person name="Toyoda A."/>
            <person name="Oliveira C."/>
            <person name="Osipova E."/>
            <person name="Leigh N.D."/>
            <person name="Simon A."/>
            <person name="Yun M.H."/>
        </authorList>
    </citation>
    <scope>NUCLEOTIDE SEQUENCE</scope>
    <source>
        <strain evidence="2">20211129_DDA</strain>
        <tissue evidence="2">Liver</tissue>
    </source>
</reference>
<dbReference type="EMBL" id="JANPWB010000016">
    <property type="protein sequence ID" value="KAJ1085141.1"/>
    <property type="molecule type" value="Genomic_DNA"/>
</dbReference>
<dbReference type="AlphaFoldDB" id="A0AAV7L0B6"/>
<evidence type="ECO:0000256" key="1">
    <source>
        <dbReference type="SAM" id="MobiDB-lite"/>
    </source>
</evidence>